<evidence type="ECO:0000313" key="4">
    <source>
        <dbReference type="Proteomes" id="UP000056090"/>
    </source>
</evidence>
<name>A0A075NZ31_9ALTE</name>
<sequence>MEVNASRVKALRQQYQWTQQAFADLCSVSLRTVQRVEKTGNASTETVMAMCAVFNIEQADLKVIPPQGSQAETEVRFAPMWTLLIAALMLGSMVGAGLMYWLMS</sequence>
<evidence type="ECO:0000259" key="2">
    <source>
        <dbReference type="PROSITE" id="PS50943"/>
    </source>
</evidence>
<reference evidence="3 4" key="1">
    <citation type="submission" date="2014-06" db="EMBL/GenBank/DDBJ databases">
        <title>Genomes of Alteromonas australica, a world apart.</title>
        <authorList>
            <person name="Gonzaga A."/>
            <person name="Lopez-Perez M."/>
            <person name="Rodriguez-Valera F."/>
        </authorList>
    </citation>
    <scope>NUCLEOTIDE SEQUENCE [LARGE SCALE GENOMIC DNA]</scope>
    <source>
        <strain evidence="3 4">H 17</strain>
    </source>
</reference>
<dbReference type="InterPro" id="IPR010982">
    <property type="entry name" value="Lambda_DNA-bd_dom_sf"/>
</dbReference>
<dbReference type="InterPro" id="IPR001387">
    <property type="entry name" value="Cro/C1-type_HTH"/>
</dbReference>
<dbReference type="Gene3D" id="1.10.260.40">
    <property type="entry name" value="lambda repressor-like DNA-binding domains"/>
    <property type="match status" value="1"/>
</dbReference>
<dbReference type="GO" id="GO:0003677">
    <property type="term" value="F:DNA binding"/>
    <property type="evidence" value="ECO:0007669"/>
    <property type="project" value="InterPro"/>
</dbReference>
<organism evidence="3 4">
    <name type="scientific">Alteromonas australica</name>
    <dbReference type="NCBI Taxonomy" id="589873"/>
    <lineage>
        <taxon>Bacteria</taxon>
        <taxon>Pseudomonadati</taxon>
        <taxon>Pseudomonadota</taxon>
        <taxon>Gammaproteobacteria</taxon>
        <taxon>Alteromonadales</taxon>
        <taxon>Alteromonadaceae</taxon>
        <taxon>Alteromonas/Salinimonas group</taxon>
        <taxon>Alteromonas</taxon>
    </lineage>
</organism>
<evidence type="ECO:0000256" key="1">
    <source>
        <dbReference type="SAM" id="Phobius"/>
    </source>
</evidence>
<keyword evidence="1" id="KW-0812">Transmembrane</keyword>
<dbReference type="SUPFAM" id="SSF47413">
    <property type="entry name" value="lambda repressor-like DNA-binding domains"/>
    <property type="match status" value="1"/>
</dbReference>
<gene>
    <name evidence="3" type="ORF">EP13_15165</name>
</gene>
<dbReference type="GeneID" id="78256232"/>
<dbReference type="CDD" id="cd00093">
    <property type="entry name" value="HTH_XRE"/>
    <property type="match status" value="1"/>
</dbReference>
<dbReference type="Pfam" id="PF01381">
    <property type="entry name" value="HTH_3"/>
    <property type="match status" value="1"/>
</dbReference>
<dbReference type="eggNOG" id="COG3655">
    <property type="taxonomic scope" value="Bacteria"/>
</dbReference>
<dbReference type="PROSITE" id="PS50943">
    <property type="entry name" value="HTH_CROC1"/>
    <property type="match status" value="1"/>
</dbReference>
<dbReference type="KEGG" id="aal:EP13_15165"/>
<keyword evidence="4" id="KW-1185">Reference proteome</keyword>
<feature type="domain" description="HTH cro/C1-type" evidence="2">
    <location>
        <begin position="8"/>
        <end position="61"/>
    </location>
</feature>
<dbReference type="RefSeq" id="WP_044057964.1">
    <property type="nucleotide sequence ID" value="NZ_CBCSKJ010000002.1"/>
</dbReference>
<keyword evidence="1" id="KW-1133">Transmembrane helix</keyword>
<dbReference type="Proteomes" id="UP000056090">
    <property type="component" value="Chromosome"/>
</dbReference>
<keyword evidence="1" id="KW-0472">Membrane</keyword>
<dbReference type="SMART" id="SM00530">
    <property type="entry name" value="HTH_XRE"/>
    <property type="match status" value="1"/>
</dbReference>
<feature type="transmembrane region" description="Helical" evidence="1">
    <location>
        <begin position="81"/>
        <end position="103"/>
    </location>
</feature>
<evidence type="ECO:0000313" key="3">
    <source>
        <dbReference type="EMBL" id="AIF99914.1"/>
    </source>
</evidence>
<protein>
    <recommendedName>
        <fullName evidence="2">HTH cro/C1-type domain-containing protein</fullName>
    </recommendedName>
</protein>
<dbReference type="AlphaFoldDB" id="A0A075NZ31"/>
<accession>A0A075NZ31</accession>
<dbReference type="EMBL" id="CP008849">
    <property type="protein sequence ID" value="AIF99914.1"/>
    <property type="molecule type" value="Genomic_DNA"/>
</dbReference>
<proteinExistence type="predicted"/>